<dbReference type="Gene3D" id="3.30.70.120">
    <property type="match status" value="1"/>
</dbReference>
<comment type="similarity">
    <text evidence="1">Belongs to the UPF0166 family.</text>
</comment>
<organism evidence="2 3">
    <name type="scientific">Phenylobacterium ferrooxidans</name>
    <dbReference type="NCBI Taxonomy" id="2982689"/>
    <lineage>
        <taxon>Bacteria</taxon>
        <taxon>Pseudomonadati</taxon>
        <taxon>Pseudomonadota</taxon>
        <taxon>Alphaproteobacteria</taxon>
        <taxon>Caulobacterales</taxon>
        <taxon>Caulobacteraceae</taxon>
        <taxon>Phenylobacterium</taxon>
    </lineage>
</organism>
<gene>
    <name evidence="2" type="ORF">OCL97_10615</name>
</gene>
<sequence>MSGQTKLLRIYTDEGAYFGDRKVFEVIASRAREAKLAGATVLMALLGFGRKAQLHTRHVLDDDQSVIIEIVDEESRLRDFIASLSEIPDIGLVTLENIEVLALRETETGKP</sequence>
<dbReference type="InterPro" id="IPR011322">
    <property type="entry name" value="N-reg_PII-like_a/b"/>
</dbReference>
<dbReference type="EMBL" id="JAOTJD010000017">
    <property type="protein sequence ID" value="MFD3264407.1"/>
    <property type="molecule type" value="Genomic_DNA"/>
</dbReference>
<evidence type="ECO:0000313" key="3">
    <source>
        <dbReference type="Proteomes" id="UP001598130"/>
    </source>
</evidence>
<dbReference type="PANTHER" id="PTHR35983:SF1">
    <property type="entry name" value="UPF0166 PROTEIN TM_0021"/>
    <property type="match status" value="1"/>
</dbReference>
<dbReference type="InterPro" id="IPR015867">
    <property type="entry name" value="N-reg_PII/ATP_PRibTrfase_C"/>
</dbReference>
<dbReference type="SUPFAM" id="SSF54913">
    <property type="entry name" value="GlnB-like"/>
    <property type="match status" value="1"/>
</dbReference>
<comment type="caution">
    <text evidence="2">The sequence shown here is derived from an EMBL/GenBank/DDBJ whole genome shotgun (WGS) entry which is preliminary data.</text>
</comment>
<evidence type="ECO:0000256" key="1">
    <source>
        <dbReference type="ARBA" id="ARBA00010554"/>
    </source>
</evidence>
<proteinExistence type="inferred from homology"/>
<dbReference type="Proteomes" id="UP001598130">
    <property type="component" value="Unassembled WGS sequence"/>
</dbReference>
<reference evidence="2 3" key="1">
    <citation type="submission" date="2022-09" db="EMBL/GenBank/DDBJ databases">
        <title>New species of Phenylobacterium.</title>
        <authorList>
            <person name="Mieszkin S."/>
        </authorList>
    </citation>
    <scope>NUCLEOTIDE SEQUENCE [LARGE SCALE GENOMIC DNA]</scope>
    <source>
        <strain evidence="2 3">HK31-G</strain>
    </source>
</reference>
<keyword evidence="3" id="KW-1185">Reference proteome</keyword>
<protein>
    <submittedName>
        <fullName evidence="2">DUF190 domain-containing protein</fullName>
    </submittedName>
</protein>
<name>A0ABW6CMV2_9CAUL</name>
<dbReference type="RefSeq" id="WP_377370005.1">
    <property type="nucleotide sequence ID" value="NZ_JAOTJD010000017.1"/>
</dbReference>
<evidence type="ECO:0000313" key="2">
    <source>
        <dbReference type="EMBL" id="MFD3264407.1"/>
    </source>
</evidence>
<accession>A0ABW6CMV2</accession>
<dbReference type="InterPro" id="IPR003793">
    <property type="entry name" value="UPF0166"/>
</dbReference>
<dbReference type="PANTHER" id="PTHR35983">
    <property type="entry name" value="UPF0166 PROTEIN TM_0021"/>
    <property type="match status" value="1"/>
</dbReference>
<dbReference type="Pfam" id="PF02641">
    <property type="entry name" value="DUF190"/>
    <property type="match status" value="1"/>
</dbReference>